<dbReference type="PANTHER" id="PTHR12001">
    <property type="entry name" value="GERANYLGERANYL PYROPHOSPHATE SYNTHASE"/>
    <property type="match status" value="1"/>
</dbReference>
<evidence type="ECO:0000313" key="7">
    <source>
        <dbReference type="EMBL" id="KAF7149647.1"/>
    </source>
</evidence>
<protein>
    <submittedName>
        <fullName evidence="7">Uncharacterized protein</fullName>
    </submittedName>
</protein>
<dbReference type="EMBL" id="WJXA01000002">
    <property type="protein sequence ID" value="KAF7149647.1"/>
    <property type="molecule type" value="Genomic_DNA"/>
</dbReference>
<name>A0A834H8R3_RHOSS</name>
<sequence length="139" mass="15628">MLEDMFSARSAVLFEDEVTVDRHHGEEGGVKLACENMMRIKSDLEFRGIVTAPLLYAMEEFPQLRAVVDRGFDNPADVDLALDYLGKSRGIQRTRELAAKHATLASAAIDSLPESDNEDVRRSRRALVDLTHRVITRTK</sequence>
<organism evidence="7 8">
    <name type="scientific">Rhododendron simsii</name>
    <name type="common">Sims's rhododendron</name>
    <dbReference type="NCBI Taxonomy" id="118357"/>
    <lineage>
        <taxon>Eukaryota</taxon>
        <taxon>Viridiplantae</taxon>
        <taxon>Streptophyta</taxon>
        <taxon>Embryophyta</taxon>
        <taxon>Tracheophyta</taxon>
        <taxon>Spermatophyta</taxon>
        <taxon>Magnoliopsida</taxon>
        <taxon>eudicotyledons</taxon>
        <taxon>Gunneridae</taxon>
        <taxon>Pentapetalae</taxon>
        <taxon>asterids</taxon>
        <taxon>Ericales</taxon>
        <taxon>Ericaceae</taxon>
        <taxon>Ericoideae</taxon>
        <taxon>Rhodoreae</taxon>
        <taxon>Rhododendron</taxon>
    </lineage>
</organism>
<dbReference type="PANTHER" id="PTHR12001:SF69">
    <property type="entry name" value="ALL TRANS-POLYPRENYL-DIPHOSPHATE SYNTHASE PDSS1"/>
    <property type="match status" value="1"/>
</dbReference>
<evidence type="ECO:0000256" key="6">
    <source>
        <dbReference type="ARBA" id="ARBA00023229"/>
    </source>
</evidence>
<reference evidence="7" key="1">
    <citation type="submission" date="2019-11" db="EMBL/GenBank/DDBJ databases">
        <authorList>
            <person name="Liu Y."/>
            <person name="Hou J."/>
            <person name="Li T.-Q."/>
            <person name="Guan C.-H."/>
            <person name="Wu X."/>
            <person name="Wu H.-Z."/>
            <person name="Ling F."/>
            <person name="Zhang R."/>
            <person name="Shi X.-G."/>
            <person name="Ren J.-P."/>
            <person name="Chen E.-F."/>
            <person name="Sun J.-M."/>
        </authorList>
    </citation>
    <scope>NUCLEOTIDE SEQUENCE</scope>
    <source>
        <strain evidence="7">Adult_tree_wgs_1</strain>
        <tissue evidence="7">Leaves</tissue>
    </source>
</reference>
<dbReference type="GO" id="GO:0046872">
    <property type="term" value="F:metal ion binding"/>
    <property type="evidence" value="ECO:0007669"/>
    <property type="project" value="UniProtKB-KW"/>
</dbReference>
<comment type="caution">
    <text evidence="7">The sequence shown here is derived from an EMBL/GenBank/DDBJ whole genome shotgun (WGS) entry which is preliminary data.</text>
</comment>
<dbReference type="GO" id="GO:0006744">
    <property type="term" value="P:ubiquinone biosynthetic process"/>
    <property type="evidence" value="ECO:0007669"/>
    <property type="project" value="TreeGrafter"/>
</dbReference>
<comment type="similarity">
    <text evidence="2">Belongs to the FPP/GGPP synthase family.</text>
</comment>
<evidence type="ECO:0000256" key="2">
    <source>
        <dbReference type="ARBA" id="ARBA00006706"/>
    </source>
</evidence>
<comment type="cofactor">
    <cofactor evidence="1">
        <name>Mg(2+)</name>
        <dbReference type="ChEBI" id="CHEBI:18420"/>
    </cofactor>
</comment>
<accession>A0A834H8R3</accession>
<dbReference type="Proteomes" id="UP000626092">
    <property type="component" value="Unassembled WGS sequence"/>
</dbReference>
<dbReference type="OrthoDB" id="9927103at2759"/>
<dbReference type="AlphaFoldDB" id="A0A834H8R3"/>
<evidence type="ECO:0000256" key="4">
    <source>
        <dbReference type="ARBA" id="ARBA00022723"/>
    </source>
</evidence>
<dbReference type="GO" id="GO:0004659">
    <property type="term" value="F:prenyltransferase activity"/>
    <property type="evidence" value="ECO:0007669"/>
    <property type="project" value="TreeGrafter"/>
</dbReference>
<dbReference type="Gene3D" id="1.10.600.10">
    <property type="entry name" value="Farnesyl Diphosphate Synthase"/>
    <property type="match status" value="1"/>
</dbReference>
<keyword evidence="8" id="KW-1185">Reference proteome</keyword>
<gene>
    <name evidence="7" type="ORF">RHSIM_Rhsim02G0159500</name>
</gene>
<evidence type="ECO:0000256" key="3">
    <source>
        <dbReference type="ARBA" id="ARBA00022679"/>
    </source>
</evidence>
<dbReference type="InterPro" id="IPR008949">
    <property type="entry name" value="Isoprenoid_synthase_dom_sf"/>
</dbReference>
<keyword evidence="3" id="KW-0808">Transferase</keyword>
<dbReference type="GO" id="GO:1990234">
    <property type="term" value="C:transferase complex"/>
    <property type="evidence" value="ECO:0007669"/>
    <property type="project" value="TreeGrafter"/>
</dbReference>
<proteinExistence type="inferred from homology"/>
<evidence type="ECO:0000313" key="8">
    <source>
        <dbReference type="Proteomes" id="UP000626092"/>
    </source>
</evidence>
<dbReference type="SUPFAM" id="SSF48576">
    <property type="entry name" value="Terpenoid synthases"/>
    <property type="match status" value="1"/>
</dbReference>
<evidence type="ECO:0000256" key="1">
    <source>
        <dbReference type="ARBA" id="ARBA00001946"/>
    </source>
</evidence>
<keyword evidence="6" id="KW-0414">Isoprene biosynthesis</keyword>
<evidence type="ECO:0000256" key="5">
    <source>
        <dbReference type="ARBA" id="ARBA00022842"/>
    </source>
</evidence>
<keyword evidence="5" id="KW-0460">Magnesium</keyword>
<dbReference type="GO" id="GO:0008299">
    <property type="term" value="P:isoprenoid biosynthetic process"/>
    <property type="evidence" value="ECO:0007669"/>
    <property type="project" value="UniProtKB-KW"/>
</dbReference>
<keyword evidence="4" id="KW-0479">Metal-binding</keyword>